<evidence type="ECO:0000313" key="7">
    <source>
        <dbReference type="EMBL" id="MCS5709371.1"/>
    </source>
</evidence>
<dbReference type="OrthoDB" id="9806415at2"/>
<dbReference type="SUPFAM" id="SSF53137">
    <property type="entry name" value="Translational machinery components"/>
    <property type="match status" value="1"/>
</dbReference>
<evidence type="ECO:0000313" key="8">
    <source>
        <dbReference type="Proteomes" id="UP000051494"/>
    </source>
</evidence>
<dbReference type="PANTHER" id="PTHR11759">
    <property type="entry name" value="40S RIBOSOMAL PROTEIN S14/30S RIBOSOMAL PROTEIN S11"/>
    <property type="match status" value="1"/>
</dbReference>
<dbReference type="EMBL" id="LKHV01000004">
    <property type="protein sequence ID" value="KRG19021.1"/>
    <property type="molecule type" value="Genomic_DNA"/>
</dbReference>
<dbReference type="Proteomes" id="UP000051494">
    <property type="component" value="Unassembled WGS sequence"/>
</dbReference>
<keyword evidence="8" id="KW-1185">Reference proteome</keyword>
<dbReference type="NCBIfam" id="NF003698">
    <property type="entry name" value="PRK05309.1"/>
    <property type="match status" value="1"/>
</dbReference>
<comment type="caution">
    <text evidence="6">The sequence shown here is derived from an EMBL/GenBank/DDBJ whole genome shotgun (WGS) entry which is preliminary data.</text>
</comment>
<dbReference type="InterPro" id="IPR036967">
    <property type="entry name" value="Ribosomal_uS11_sf"/>
</dbReference>
<dbReference type="GO" id="GO:0006412">
    <property type="term" value="P:translation"/>
    <property type="evidence" value="ECO:0007669"/>
    <property type="project" value="UniProtKB-UniRule"/>
</dbReference>
<reference evidence="7" key="3">
    <citation type="submission" date="2021-06" db="EMBL/GenBank/DDBJ databases">
        <title>Genomic Description and Analysis of Intracellular Bacteria, Candidatus Berkiella cookevillensis and Candidatus Berkiella aquae.</title>
        <authorList>
            <person name="Kidane D.T."/>
            <person name="Mehari Y.T."/>
            <person name="Rice F.C."/>
            <person name="Arivett B.A."/>
            <person name="Farone A.L."/>
            <person name="Berk S.G."/>
            <person name="Farone M.B."/>
        </authorList>
    </citation>
    <scope>NUCLEOTIDE SEQUENCE</scope>
    <source>
        <strain evidence="7">CC99</strain>
    </source>
</reference>
<dbReference type="HAMAP" id="MF_01310">
    <property type="entry name" value="Ribosomal_uS11"/>
    <property type="match status" value="1"/>
</dbReference>
<feature type="region of interest" description="Disordered" evidence="5">
    <location>
        <begin position="1"/>
        <end position="43"/>
    </location>
</feature>
<keyword evidence="4" id="KW-0699">rRNA-binding</keyword>
<comment type="function">
    <text evidence="4">Located on the platform of the 30S subunit, it bridges several disparate RNA helices of the 16S rRNA. Forms part of the Shine-Dalgarno cleft in the 70S ribosome.</text>
</comment>
<evidence type="ECO:0000256" key="3">
    <source>
        <dbReference type="ARBA" id="ARBA00023274"/>
    </source>
</evidence>
<evidence type="ECO:0000256" key="4">
    <source>
        <dbReference type="HAMAP-Rule" id="MF_01310"/>
    </source>
</evidence>
<comment type="subunit">
    <text evidence="4">Part of the 30S ribosomal subunit. Interacts with proteins S7 and S18. Binds to IF-3.</text>
</comment>
<dbReference type="InterPro" id="IPR001971">
    <property type="entry name" value="Ribosomal_uS11"/>
</dbReference>
<organism evidence="6">
    <name type="scientific">Candidatus Berkiella cookevillensis</name>
    <dbReference type="NCBI Taxonomy" id="437022"/>
    <lineage>
        <taxon>Bacteria</taxon>
        <taxon>Pseudomonadati</taxon>
        <taxon>Pseudomonadota</taxon>
        <taxon>Gammaproteobacteria</taxon>
        <taxon>Candidatus Berkiellales</taxon>
        <taxon>Candidatus Berkiellaceae</taxon>
        <taxon>Candidatus Berkiella</taxon>
    </lineage>
</organism>
<reference evidence="6" key="1">
    <citation type="submission" date="2015-09" db="EMBL/GenBank/DDBJ databases">
        <title>Draft Genome Sequences of Two Novel Amoeba-resistant Intranuclear Bacteria, Candidatus Berkiella cookevillensis and Candidatus Berkiella aquae.</title>
        <authorList>
            <person name="Mehari Y.T."/>
            <person name="Arivett B.A."/>
            <person name="Farone A.L."/>
            <person name="Gunderson J.H."/>
            <person name="Farone M.B."/>
        </authorList>
    </citation>
    <scope>NUCLEOTIDE SEQUENCE [LARGE SCALE GENOMIC DNA]</scope>
    <source>
        <strain evidence="6">CC99</strain>
    </source>
</reference>
<dbReference type="GO" id="GO:0019843">
    <property type="term" value="F:rRNA binding"/>
    <property type="evidence" value="ECO:0007669"/>
    <property type="project" value="UniProtKB-UniRule"/>
</dbReference>
<dbReference type="GO" id="GO:1990904">
    <property type="term" value="C:ribonucleoprotein complex"/>
    <property type="evidence" value="ECO:0007669"/>
    <property type="project" value="UniProtKB-KW"/>
</dbReference>
<dbReference type="Gene3D" id="3.30.420.80">
    <property type="entry name" value="Ribosomal protein S11"/>
    <property type="match status" value="1"/>
</dbReference>
<keyword evidence="3 4" id="KW-0687">Ribonucleoprotein</keyword>
<evidence type="ECO:0000256" key="5">
    <source>
        <dbReference type="SAM" id="MobiDB-lite"/>
    </source>
</evidence>
<accession>A0A0Q9YET4</accession>
<evidence type="ECO:0000313" key="6">
    <source>
        <dbReference type="EMBL" id="KRG19021.1"/>
    </source>
</evidence>
<name>A0A0Q9YET4_9GAMM</name>
<dbReference type="STRING" id="437022.CC99x_01011"/>
<dbReference type="PATRIC" id="fig|1590042.3.peg.1031"/>
<dbReference type="GO" id="GO:0003735">
    <property type="term" value="F:structural constituent of ribosome"/>
    <property type="evidence" value="ECO:0007669"/>
    <property type="project" value="InterPro"/>
</dbReference>
<evidence type="ECO:0000256" key="2">
    <source>
        <dbReference type="ARBA" id="ARBA00022980"/>
    </source>
</evidence>
<protein>
    <recommendedName>
        <fullName evidence="4">Small ribosomal subunit protein uS11</fullName>
    </recommendedName>
</protein>
<dbReference type="GO" id="GO:0005840">
    <property type="term" value="C:ribosome"/>
    <property type="evidence" value="ECO:0007669"/>
    <property type="project" value="UniProtKB-KW"/>
</dbReference>
<dbReference type="RefSeq" id="WP_083477315.1">
    <property type="nucleotide sequence ID" value="NZ_LKHV02000001.1"/>
</dbReference>
<dbReference type="Pfam" id="PF00411">
    <property type="entry name" value="Ribosomal_S11"/>
    <property type="match status" value="1"/>
</dbReference>
<sequence>MVDSTQIIEEDTEQGVIGTETEGSDGKSGDKGSASGSKGRGGKKRVKRLVSDIIVHVFASFNNTIITITDVKGNALAWATAGGSGFRGSRKSTPFAGQVATAKAIQKTKELYGAESAEVRVYGPGPGRDASVRAVRDFVSVTAIYDVTGIPFNGCRAPKQRRV</sequence>
<keyword evidence="4" id="KW-0694">RNA-binding</keyword>
<gene>
    <name evidence="4 6" type="primary">rpsK</name>
    <name evidence="6" type="ORF">CC99x_01011</name>
    <name evidence="7" type="ORF">CC99x_010690</name>
</gene>
<evidence type="ECO:0000256" key="1">
    <source>
        <dbReference type="ARBA" id="ARBA00006194"/>
    </source>
</evidence>
<proteinExistence type="inferred from homology"/>
<dbReference type="AlphaFoldDB" id="A0A0Q9YET4"/>
<keyword evidence="2 4" id="KW-0689">Ribosomal protein</keyword>
<reference evidence="7" key="2">
    <citation type="journal article" date="2016" name="Genome Announc.">
        <title>Draft Genome Sequences of Two Novel Amoeba-Resistant Intranuclear Bacteria, 'Candidatus Berkiella cookevillensis' and 'Candidatus Berkiella aquae'.</title>
        <authorList>
            <person name="Mehari Y.T."/>
            <person name="Arivett B.A."/>
            <person name="Farone A.L."/>
            <person name="Gunderson J.H."/>
            <person name="Farone M.B."/>
        </authorList>
    </citation>
    <scope>NUCLEOTIDE SEQUENCE</scope>
    <source>
        <strain evidence="7">CC99</strain>
    </source>
</reference>
<dbReference type="EMBL" id="LKHV02000001">
    <property type="protein sequence ID" value="MCS5709371.1"/>
    <property type="molecule type" value="Genomic_DNA"/>
</dbReference>
<comment type="similarity">
    <text evidence="1 4">Belongs to the universal ribosomal protein uS11 family.</text>
</comment>